<sequence>MKSNFIETFLTGKARIVIDHGHVHTENLKRMRLADQLEMQLRLQGVSYTRGKRPVRIKMNRRGQALNSQGMKQTL</sequence>
<organism evidence="1 2">
    <name type="scientific">Bacillus rugosus</name>
    <dbReference type="NCBI Taxonomy" id="2715209"/>
    <lineage>
        <taxon>Bacteria</taxon>
        <taxon>Bacillati</taxon>
        <taxon>Bacillota</taxon>
        <taxon>Bacilli</taxon>
        <taxon>Bacillales</taxon>
        <taxon>Bacillaceae</taxon>
        <taxon>Bacillus</taxon>
    </lineage>
</organism>
<name>A0ACD4A0Q3_9BACI</name>
<reference evidence="1" key="1">
    <citation type="submission" date="2022-04" db="EMBL/GenBank/DDBJ databases">
        <title>Complete genome of Bacillus.</title>
        <authorList>
            <person name="Kong X."/>
            <person name="Hou M."/>
        </authorList>
    </citation>
    <scope>NUCLEOTIDE SEQUENCE</scope>
    <source>
        <strain evidence="1">A78.1</strain>
    </source>
</reference>
<evidence type="ECO:0000313" key="2">
    <source>
        <dbReference type="Proteomes" id="UP000830837"/>
    </source>
</evidence>
<dbReference type="EMBL" id="CP096590">
    <property type="protein sequence ID" value="UPV79740.1"/>
    <property type="molecule type" value="Genomic_DNA"/>
</dbReference>
<accession>A0ACD4A0Q3</accession>
<protein>
    <submittedName>
        <fullName evidence="1">DUF421 domain-containing protein</fullName>
    </submittedName>
</protein>
<proteinExistence type="predicted"/>
<keyword evidence="2" id="KW-1185">Reference proteome</keyword>
<gene>
    <name evidence="1" type="ORF">M0696_03090</name>
</gene>
<dbReference type="Proteomes" id="UP000830837">
    <property type="component" value="Chromosome"/>
</dbReference>
<evidence type="ECO:0000313" key="1">
    <source>
        <dbReference type="EMBL" id="UPV79740.1"/>
    </source>
</evidence>